<proteinExistence type="predicted"/>
<dbReference type="AlphaFoldDB" id="A0A662DI32"/>
<protein>
    <submittedName>
        <fullName evidence="2">Carbon monoxide dehydrogenase</fullName>
    </submittedName>
</protein>
<dbReference type="Pfam" id="PF01656">
    <property type="entry name" value="CbiA"/>
    <property type="match status" value="1"/>
</dbReference>
<dbReference type="PIRSF" id="PIRSF005647">
    <property type="entry name" value="CooC"/>
    <property type="match status" value="1"/>
</dbReference>
<feature type="domain" description="CobQ/CobB/MinD/ParA nucleotide binding" evidence="1">
    <location>
        <begin position="5"/>
        <end position="230"/>
    </location>
</feature>
<dbReference type="GO" id="GO:0051782">
    <property type="term" value="P:negative regulation of cell division"/>
    <property type="evidence" value="ECO:0007669"/>
    <property type="project" value="TreeGrafter"/>
</dbReference>
<comment type="caution">
    <text evidence="2">The sequence shown here is derived from an EMBL/GenBank/DDBJ whole genome shotgun (WGS) entry which is preliminary data.</text>
</comment>
<dbReference type="EMBL" id="QMQA01000014">
    <property type="protein sequence ID" value="RLE15175.1"/>
    <property type="molecule type" value="Genomic_DNA"/>
</dbReference>
<dbReference type="GO" id="GO:0005524">
    <property type="term" value="F:ATP binding"/>
    <property type="evidence" value="ECO:0007669"/>
    <property type="project" value="TreeGrafter"/>
</dbReference>
<name>A0A662DI32_UNCAE</name>
<dbReference type="PANTHER" id="PTHR43384:SF7">
    <property type="entry name" value="CARBON-MONOXIDE DEHYDROGENASE ACCESSORY PROTEIN"/>
    <property type="match status" value="1"/>
</dbReference>
<dbReference type="Proteomes" id="UP000280417">
    <property type="component" value="Unassembled WGS sequence"/>
</dbReference>
<dbReference type="GO" id="GO:0016887">
    <property type="term" value="F:ATP hydrolysis activity"/>
    <property type="evidence" value="ECO:0007669"/>
    <property type="project" value="TreeGrafter"/>
</dbReference>
<evidence type="ECO:0000313" key="2">
    <source>
        <dbReference type="EMBL" id="RLE15175.1"/>
    </source>
</evidence>
<dbReference type="GO" id="GO:0005829">
    <property type="term" value="C:cytosol"/>
    <property type="evidence" value="ECO:0007669"/>
    <property type="project" value="TreeGrafter"/>
</dbReference>
<dbReference type="InterPro" id="IPR002586">
    <property type="entry name" value="CobQ/CobB/MinD/ParA_Nub-bd_dom"/>
</dbReference>
<dbReference type="GO" id="GO:0009898">
    <property type="term" value="C:cytoplasmic side of plasma membrane"/>
    <property type="evidence" value="ECO:0007669"/>
    <property type="project" value="TreeGrafter"/>
</dbReference>
<dbReference type="InterPro" id="IPR014433">
    <property type="entry name" value="CooC"/>
</dbReference>
<sequence length="255" mass="28073">MAFTIAVAGKGGTGKTTLAALIIFELLGRNLKPILAVDADPNVNLNVLLGIDTPRAVGSLREETLKKIKNMDFPQGMSKSMYIEYRLQECLAEREGIDLLVMGRPEGPGCYCFANDVLRKFIDTLTPNYRYVVIDSEAGMEHLSRRTTQNVDVLFIVSDENPVSLRSAMRINNLVDELELKISKRYLVLNNVNSDLSDRAKEEIKKSNLQIGGVIPKDGGIFSLALEEKPLSQLSPESPAHAAVEKLLRTAGIIS</sequence>
<organism evidence="2 3">
    <name type="scientific">Aerophobetes bacterium</name>
    <dbReference type="NCBI Taxonomy" id="2030807"/>
    <lineage>
        <taxon>Bacteria</taxon>
        <taxon>Candidatus Aerophobota</taxon>
    </lineage>
</organism>
<dbReference type="SUPFAM" id="SSF52540">
    <property type="entry name" value="P-loop containing nucleoside triphosphate hydrolases"/>
    <property type="match status" value="1"/>
</dbReference>
<evidence type="ECO:0000259" key="1">
    <source>
        <dbReference type="Pfam" id="PF01656"/>
    </source>
</evidence>
<dbReference type="InterPro" id="IPR027417">
    <property type="entry name" value="P-loop_NTPase"/>
</dbReference>
<gene>
    <name evidence="2" type="ORF">DRJ04_00910</name>
</gene>
<reference evidence="2 3" key="1">
    <citation type="submission" date="2018-06" db="EMBL/GenBank/DDBJ databases">
        <title>Extensive metabolic versatility and redundancy in microbially diverse, dynamic hydrothermal sediments.</title>
        <authorList>
            <person name="Dombrowski N."/>
            <person name="Teske A."/>
            <person name="Baker B.J."/>
        </authorList>
    </citation>
    <scope>NUCLEOTIDE SEQUENCE [LARGE SCALE GENOMIC DNA]</scope>
    <source>
        <strain evidence="2">B3_G15</strain>
    </source>
</reference>
<evidence type="ECO:0000313" key="3">
    <source>
        <dbReference type="Proteomes" id="UP000280417"/>
    </source>
</evidence>
<accession>A0A662DI32</accession>
<dbReference type="Gene3D" id="3.40.50.300">
    <property type="entry name" value="P-loop containing nucleotide triphosphate hydrolases"/>
    <property type="match status" value="1"/>
</dbReference>
<dbReference type="InterPro" id="IPR050625">
    <property type="entry name" value="ParA/MinD_ATPase"/>
</dbReference>
<dbReference type="PANTHER" id="PTHR43384">
    <property type="entry name" value="SEPTUM SITE-DETERMINING PROTEIN MIND HOMOLOG, CHLOROPLASTIC-RELATED"/>
    <property type="match status" value="1"/>
</dbReference>